<gene>
    <name evidence="8" type="ORF">SAMN06265350_10340</name>
</gene>
<dbReference type="AlphaFoldDB" id="A0A521BYT3"/>
<dbReference type="RefSeq" id="WP_142602276.1">
    <property type="nucleotide sequence ID" value="NZ_FXSZ01000003.1"/>
</dbReference>
<dbReference type="InterPro" id="IPR011990">
    <property type="entry name" value="TPR-like_helical_dom_sf"/>
</dbReference>
<keyword evidence="4" id="KW-0472">Membrane</keyword>
<sequence>MKKIFFYLIASAAFVVSSCDKPLEEVPQDFYTPENSYTNKAQFESALANVYLTVRSNFYANADAKENYDMLGPDLDLANIESNGAAQKQPYFNWATMNADNAFASKWWGRLYGIISQANIIIDRAEAPKAVWTSPADKNAIIGEAKFLRAFAYHFLANMWGDVPLVLNETKTPKFDYVRAPQKDVYLQCKADLDFATQNMPTIDQLKGGRAPREAAYHLLSEINICLKDYDGAIAAATAIINGGKCNLMNARFGVNKSFTFSGYTYKGAAKPWGDVYWDLFQEGNMNWKEGNKEAIWNISQDPTIKGGDNTDVHAQGGFFVMDRWWGPIPWQAKDKDGKANWLMDTLSGRPVAGLIVTDYASNAIWNYKGSFNTDIRNSQYNIQRNYYYTNPTSAFYGQQITPANADVSTNTLWEPRLSPHFMKFVRAVPVGMATDATSKRKNDNGRNWKDWYIMRVAETYLLRAEAYMLKNDLASAAADINVIRGRAQATLVTPGDVDMDLILAERARELYGEEFRLNTLMRTGKLVEYLNKYNGYLKDNGQTAPAFVNKLPIPRREIEANTGVKWANNPGY</sequence>
<dbReference type="SUPFAM" id="SSF48452">
    <property type="entry name" value="TPR-like"/>
    <property type="match status" value="1"/>
</dbReference>
<evidence type="ECO:0000259" key="7">
    <source>
        <dbReference type="Pfam" id="PF14322"/>
    </source>
</evidence>
<dbReference type="OrthoDB" id="5694214at2"/>
<organism evidence="8 9">
    <name type="scientific">Solitalea koreensis</name>
    <dbReference type="NCBI Taxonomy" id="543615"/>
    <lineage>
        <taxon>Bacteria</taxon>
        <taxon>Pseudomonadati</taxon>
        <taxon>Bacteroidota</taxon>
        <taxon>Sphingobacteriia</taxon>
        <taxon>Sphingobacteriales</taxon>
        <taxon>Sphingobacteriaceae</taxon>
        <taxon>Solitalea</taxon>
    </lineage>
</organism>
<comment type="subcellular location">
    <subcellularLocation>
        <location evidence="1">Cell outer membrane</location>
    </subcellularLocation>
</comment>
<evidence type="ECO:0000256" key="3">
    <source>
        <dbReference type="ARBA" id="ARBA00022729"/>
    </source>
</evidence>
<comment type="similarity">
    <text evidence="2">Belongs to the SusD family.</text>
</comment>
<evidence type="ECO:0000313" key="9">
    <source>
        <dbReference type="Proteomes" id="UP000315971"/>
    </source>
</evidence>
<reference evidence="8 9" key="1">
    <citation type="submission" date="2017-05" db="EMBL/GenBank/DDBJ databases">
        <authorList>
            <person name="Varghese N."/>
            <person name="Submissions S."/>
        </authorList>
    </citation>
    <scope>NUCLEOTIDE SEQUENCE [LARGE SCALE GENOMIC DNA]</scope>
    <source>
        <strain evidence="8 9">DSM 21342</strain>
    </source>
</reference>
<dbReference type="Pfam" id="PF07980">
    <property type="entry name" value="SusD_RagB"/>
    <property type="match status" value="1"/>
</dbReference>
<feature type="domain" description="RagB/SusD" evidence="6">
    <location>
        <begin position="367"/>
        <end position="573"/>
    </location>
</feature>
<keyword evidence="9" id="KW-1185">Reference proteome</keyword>
<accession>A0A521BYT3</accession>
<evidence type="ECO:0000313" key="8">
    <source>
        <dbReference type="EMBL" id="SMO52215.1"/>
    </source>
</evidence>
<evidence type="ECO:0000256" key="4">
    <source>
        <dbReference type="ARBA" id="ARBA00023136"/>
    </source>
</evidence>
<evidence type="ECO:0000259" key="6">
    <source>
        <dbReference type="Pfam" id="PF07980"/>
    </source>
</evidence>
<dbReference type="Gene3D" id="1.25.40.390">
    <property type="match status" value="1"/>
</dbReference>
<evidence type="ECO:0000256" key="1">
    <source>
        <dbReference type="ARBA" id="ARBA00004442"/>
    </source>
</evidence>
<dbReference type="InterPro" id="IPR033985">
    <property type="entry name" value="SusD-like_N"/>
</dbReference>
<dbReference type="InterPro" id="IPR012944">
    <property type="entry name" value="SusD_RagB_dom"/>
</dbReference>
<proteinExistence type="inferred from homology"/>
<dbReference type="Pfam" id="PF14322">
    <property type="entry name" value="SusD-like_3"/>
    <property type="match status" value="1"/>
</dbReference>
<keyword evidence="3" id="KW-0732">Signal</keyword>
<keyword evidence="5" id="KW-0998">Cell outer membrane</keyword>
<name>A0A521BYT3_9SPHI</name>
<dbReference type="Proteomes" id="UP000315971">
    <property type="component" value="Unassembled WGS sequence"/>
</dbReference>
<evidence type="ECO:0000256" key="2">
    <source>
        <dbReference type="ARBA" id="ARBA00006275"/>
    </source>
</evidence>
<dbReference type="GO" id="GO:0009279">
    <property type="term" value="C:cell outer membrane"/>
    <property type="evidence" value="ECO:0007669"/>
    <property type="project" value="UniProtKB-SubCell"/>
</dbReference>
<feature type="domain" description="SusD-like N-terminal" evidence="7">
    <location>
        <begin position="41"/>
        <end position="223"/>
    </location>
</feature>
<dbReference type="PROSITE" id="PS51257">
    <property type="entry name" value="PROKAR_LIPOPROTEIN"/>
    <property type="match status" value="1"/>
</dbReference>
<protein>
    <submittedName>
        <fullName evidence="8">Starch-binding associating with outer membrane</fullName>
    </submittedName>
</protein>
<evidence type="ECO:0000256" key="5">
    <source>
        <dbReference type="ARBA" id="ARBA00023237"/>
    </source>
</evidence>
<dbReference type="EMBL" id="FXSZ01000003">
    <property type="protein sequence ID" value="SMO52215.1"/>
    <property type="molecule type" value="Genomic_DNA"/>
</dbReference>